<dbReference type="CDD" id="cd03221">
    <property type="entry name" value="ABCF_EF-3"/>
    <property type="match status" value="1"/>
</dbReference>
<protein>
    <submittedName>
        <fullName evidence="5">ABC-F family ATP-binding cassette domain-containing protein</fullName>
    </submittedName>
</protein>
<accession>A0ABR7RIX0</accession>
<feature type="domain" description="ABC transporter" evidence="4">
    <location>
        <begin position="296"/>
        <end position="492"/>
    </location>
</feature>
<keyword evidence="3 5" id="KW-0067">ATP-binding</keyword>
<dbReference type="Proteomes" id="UP000626026">
    <property type="component" value="Unassembled WGS sequence"/>
</dbReference>
<dbReference type="PROSITE" id="PS00211">
    <property type="entry name" value="ABC_TRANSPORTER_1"/>
    <property type="match status" value="1"/>
</dbReference>
<dbReference type="InterPro" id="IPR050611">
    <property type="entry name" value="ABCF"/>
</dbReference>
<organism evidence="5 6">
    <name type="scientific">Teichococcus aerophilus</name>
    <dbReference type="NCBI Taxonomy" id="1224513"/>
    <lineage>
        <taxon>Bacteria</taxon>
        <taxon>Pseudomonadati</taxon>
        <taxon>Pseudomonadota</taxon>
        <taxon>Alphaproteobacteria</taxon>
        <taxon>Acetobacterales</taxon>
        <taxon>Roseomonadaceae</taxon>
        <taxon>Roseomonas</taxon>
    </lineage>
</organism>
<proteinExistence type="predicted"/>
<reference evidence="5 6" key="1">
    <citation type="journal article" date="2013" name="Int. J. Syst. Evol. Microbiol.">
        <title>Roseomonas aerophila sp. nov., isolated from air.</title>
        <authorList>
            <person name="Kim S.J."/>
            <person name="Weon H.Y."/>
            <person name="Ahn J.H."/>
            <person name="Hong S.B."/>
            <person name="Seok S.J."/>
            <person name="Whang K.S."/>
            <person name="Kwon S.W."/>
        </authorList>
    </citation>
    <scope>NUCLEOTIDE SEQUENCE [LARGE SCALE GENOMIC DNA]</scope>
    <source>
        <strain evidence="5 6">NBRC 108923</strain>
    </source>
</reference>
<dbReference type="InterPro" id="IPR003593">
    <property type="entry name" value="AAA+_ATPase"/>
</dbReference>
<dbReference type="InterPro" id="IPR003439">
    <property type="entry name" value="ABC_transporter-like_ATP-bd"/>
</dbReference>
<keyword evidence="1" id="KW-0677">Repeat</keyword>
<dbReference type="Pfam" id="PF00005">
    <property type="entry name" value="ABC_tran"/>
    <property type="match status" value="2"/>
</dbReference>
<evidence type="ECO:0000256" key="1">
    <source>
        <dbReference type="ARBA" id="ARBA00022737"/>
    </source>
</evidence>
<sequence>MGSLNLRGVGILTPESLFQDLTLTLQDGDRLGLVAGNGAGKSTLLRCLAGQAEPGAGEITRSRGLRVGLVEQDMPPNLLDLPLYEAIRRAIPAAERDGQAWRVDVVLDEFAAPLALHERPVRQLSGGWQRLALIARAWVAEPDALLLDEPTNHLDLEKIELLEGWINDPARQMPIVIASHDRRFLDRCTNRTLFLRPGVSAYYAHPYTRARHLLAEDDAARQTQLERDGKEATRLRRSAGELKNIGINRSSDAAQKKAAQMARRAEALEDRLQPVHSERAGEIRLANRGTHAKVMLTLEDITVTAPDGTKLFRTGKLSIAQGERVVLLGANGAGKSRLVGLLRQAMEGADIPGIRASATAVMGYMDQQMSQLPQKATPHAFIAGRFDLGDQKVRSLLASAGIAMDRQGRAIAQLSPGQKARLGLLALRLAEPNFYLLDEPTNHIDIAGQERLEEEIIAQGATCVLVSHDRAFVQAVATRRLVVRGGMLREEG</sequence>
<dbReference type="SMART" id="SM00382">
    <property type="entry name" value="AAA"/>
    <property type="match status" value="2"/>
</dbReference>
<dbReference type="Gene3D" id="3.40.50.300">
    <property type="entry name" value="P-loop containing nucleotide triphosphate hydrolases"/>
    <property type="match status" value="2"/>
</dbReference>
<dbReference type="EMBL" id="JACTVA010000008">
    <property type="protein sequence ID" value="MBC9206525.1"/>
    <property type="molecule type" value="Genomic_DNA"/>
</dbReference>
<dbReference type="PROSITE" id="PS50893">
    <property type="entry name" value="ABC_TRANSPORTER_2"/>
    <property type="match status" value="2"/>
</dbReference>
<evidence type="ECO:0000313" key="5">
    <source>
        <dbReference type="EMBL" id="MBC9206525.1"/>
    </source>
</evidence>
<evidence type="ECO:0000259" key="4">
    <source>
        <dbReference type="PROSITE" id="PS50893"/>
    </source>
</evidence>
<dbReference type="InterPro" id="IPR017871">
    <property type="entry name" value="ABC_transporter-like_CS"/>
</dbReference>
<evidence type="ECO:0000256" key="3">
    <source>
        <dbReference type="ARBA" id="ARBA00022840"/>
    </source>
</evidence>
<gene>
    <name evidence="5" type="ORF">IBL26_06725</name>
</gene>
<dbReference type="SUPFAM" id="SSF52540">
    <property type="entry name" value="P-loop containing nucleoside triphosphate hydrolases"/>
    <property type="match status" value="2"/>
</dbReference>
<feature type="domain" description="ABC transporter" evidence="4">
    <location>
        <begin position="1"/>
        <end position="222"/>
    </location>
</feature>
<dbReference type="InterPro" id="IPR027417">
    <property type="entry name" value="P-loop_NTPase"/>
</dbReference>
<evidence type="ECO:0000256" key="2">
    <source>
        <dbReference type="ARBA" id="ARBA00022741"/>
    </source>
</evidence>
<dbReference type="PANTHER" id="PTHR19211">
    <property type="entry name" value="ATP-BINDING TRANSPORT PROTEIN-RELATED"/>
    <property type="match status" value="1"/>
</dbReference>
<dbReference type="GO" id="GO:0005524">
    <property type="term" value="F:ATP binding"/>
    <property type="evidence" value="ECO:0007669"/>
    <property type="project" value="UniProtKB-KW"/>
</dbReference>
<comment type="caution">
    <text evidence="5">The sequence shown here is derived from an EMBL/GenBank/DDBJ whole genome shotgun (WGS) entry which is preliminary data.</text>
</comment>
<dbReference type="PANTHER" id="PTHR19211:SF14">
    <property type="entry name" value="ATP-BINDING CASSETTE SUB-FAMILY F MEMBER 1"/>
    <property type="match status" value="1"/>
</dbReference>
<dbReference type="RefSeq" id="WP_187783703.1">
    <property type="nucleotide sequence ID" value="NZ_JACTVA010000008.1"/>
</dbReference>
<evidence type="ECO:0000313" key="6">
    <source>
        <dbReference type="Proteomes" id="UP000626026"/>
    </source>
</evidence>
<keyword evidence="2" id="KW-0547">Nucleotide-binding</keyword>
<keyword evidence="6" id="KW-1185">Reference proteome</keyword>
<name>A0ABR7RIX0_9PROT</name>